<keyword evidence="6" id="KW-0998">Cell outer membrane</keyword>
<evidence type="ECO:0000313" key="9">
    <source>
        <dbReference type="EMBL" id="MBD1597555.1"/>
    </source>
</evidence>
<dbReference type="Gene3D" id="2.20.200.10">
    <property type="entry name" value="Outer membrane efflux proteins (OEP)"/>
    <property type="match status" value="1"/>
</dbReference>
<keyword evidence="8" id="KW-0732">Signal</keyword>
<name>A0ABR7YWI6_9PSED</name>
<proteinExistence type="inferred from homology"/>
<evidence type="ECO:0000256" key="5">
    <source>
        <dbReference type="ARBA" id="ARBA00023139"/>
    </source>
</evidence>
<keyword evidence="7 8" id="KW-0449">Lipoprotein</keyword>
<keyword evidence="10" id="KW-1185">Reference proteome</keyword>
<keyword evidence="5 8" id="KW-0564">Palmitate</keyword>
<organism evidence="9 10">
    <name type="scientific">Pseudomonas typographi</name>
    <dbReference type="NCBI Taxonomy" id="2715964"/>
    <lineage>
        <taxon>Bacteria</taxon>
        <taxon>Pseudomonadati</taxon>
        <taxon>Pseudomonadota</taxon>
        <taxon>Gammaproteobacteria</taxon>
        <taxon>Pseudomonadales</taxon>
        <taxon>Pseudomonadaceae</taxon>
        <taxon>Pseudomonas</taxon>
    </lineage>
</organism>
<dbReference type="Gene3D" id="1.20.1600.10">
    <property type="entry name" value="Outer membrane efflux proteins (OEP)"/>
    <property type="match status" value="1"/>
</dbReference>
<keyword evidence="3 8" id="KW-0812">Transmembrane</keyword>
<accession>A0ABR7YWI6</accession>
<comment type="caution">
    <text evidence="9">The sequence shown here is derived from an EMBL/GenBank/DDBJ whole genome shotgun (WGS) entry which is preliminary data.</text>
</comment>
<evidence type="ECO:0000256" key="8">
    <source>
        <dbReference type="RuleBase" id="RU362097"/>
    </source>
</evidence>
<feature type="chain" id="PRO_5044989132" evidence="8">
    <location>
        <begin position="27"/>
        <end position="462"/>
    </location>
</feature>
<evidence type="ECO:0000256" key="1">
    <source>
        <dbReference type="ARBA" id="ARBA00007613"/>
    </source>
</evidence>
<comment type="subcellular location">
    <subcellularLocation>
        <location evidence="8">Cell outer membrane</location>
        <topology evidence="8">Lipid-anchor</topology>
    </subcellularLocation>
</comment>
<reference evidence="9 10" key="1">
    <citation type="journal article" date="2020" name="Insects">
        <title>Bacteria Belonging to Pseudomonas typographi sp. nov. from the Bark Beetle Ips typographus Have Genomic Potential to Aid in the Host Ecology.</title>
        <authorList>
            <person name="Peral-Aranega E."/>
            <person name="Saati-Santamaria Z."/>
            <person name="Kolarik M."/>
            <person name="Rivas R."/>
            <person name="Garcia-Fraile P."/>
        </authorList>
    </citation>
    <scope>NUCLEOTIDE SEQUENCE [LARGE SCALE GENOMIC DNA]</scope>
    <source>
        <strain evidence="9 10">CA3A</strain>
    </source>
</reference>
<dbReference type="RefSeq" id="WP_190416977.1">
    <property type="nucleotide sequence ID" value="NZ_JAAOCA010000002.1"/>
</dbReference>
<dbReference type="PANTHER" id="PTHR30203">
    <property type="entry name" value="OUTER MEMBRANE CATION EFFLUX PROTEIN"/>
    <property type="match status" value="1"/>
</dbReference>
<sequence length="462" mass="50575">MIGGYSRAWSCLPLLAALGVAACAPAKKPPPVEAKVFAPAAWRATDQADGVVSATWWQAFNDPQLSALVEQALQHNTDVLTAISRVEEARQQIQLSRSALFPTVDLSVGGQTTRELGVTGITHTRSVQPELQVSYEADLWGRLRTLEQAARLQYQATQADRDNVRLSIASTTAQAYITLLSLDTQLQVTRDTEKSRLGALAVAKDRAESGYTSQLELTQAQSEYESAAQMVPQTEQAIRQQENALALLTGQLPGYIARDHGLETLKPPVVPGSLPSTLLRRRPDIQQAEHLVAASDLNLEARRDDYLPQVQLSAGIGRLYVNALNYDPIKVWDLGLSVLAPIFTGGQLEAQVNVATAERDQAAYAYRATVLNAFSEVETALSGVTRLEQQIVWVRARINTLRRSLEIATDRYQGGYSSYLEELDAQRNLFDSELAAIQVRETQLNNIVALYQALGGGWAPTP</sequence>
<keyword evidence="2 8" id="KW-1134">Transmembrane beta strand</keyword>
<dbReference type="Pfam" id="PF02321">
    <property type="entry name" value="OEP"/>
    <property type="match status" value="2"/>
</dbReference>
<comment type="similarity">
    <text evidence="1 8">Belongs to the outer membrane factor (OMF) (TC 1.B.17) family.</text>
</comment>
<keyword evidence="4 8" id="KW-0472">Membrane</keyword>
<evidence type="ECO:0000256" key="4">
    <source>
        <dbReference type="ARBA" id="ARBA00023136"/>
    </source>
</evidence>
<dbReference type="SUPFAM" id="SSF56954">
    <property type="entry name" value="Outer membrane efflux proteins (OEP)"/>
    <property type="match status" value="1"/>
</dbReference>
<evidence type="ECO:0000256" key="7">
    <source>
        <dbReference type="ARBA" id="ARBA00023288"/>
    </source>
</evidence>
<evidence type="ECO:0000256" key="2">
    <source>
        <dbReference type="ARBA" id="ARBA00022452"/>
    </source>
</evidence>
<evidence type="ECO:0000256" key="3">
    <source>
        <dbReference type="ARBA" id="ARBA00022692"/>
    </source>
</evidence>
<dbReference type="NCBIfam" id="TIGR01845">
    <property type="entry name" value="outer_NodT"/>
    <property type="match status" value="1"/>
</dbReference>
<evidence type="ECO:0000313" key="10">
    <source>
        <dbReference type="Proteomes" id="UP000805841"/>
    </source>
</evidence>
<dbReference type="EMBL" id="JAAOCA010000002">
    <property type="protein sequence ID" value="MBD1597555.1"/>
    <property type="molecule type" value="Genomic_DNA"/>
</dbReference>
<dbReference type="InterPro" id="IPR003423">
    <property type="entry name" value="OMP_efflux"/>
</dbReference>
<feature type="signal peptide" evidence="8">
    <location>
        <begin position="1"/>
        <end position="26"/>
    </location>
</feature>
<protein>
    <submittedName>
        <fullName evidence="9">Efflux transporter outer membrane subunit</fullName>
    </submittedName>
</protein>
<dbReference type="InterPro" id="IPR010131">
    <property type="entry name" value="MdtP/NodT-like"/>
</dbReference>
<evidence type="ECO:0000256" key="6">
    <source>
        <dbReference type="ARBA" id="ARBA00023237"/>
    </source>
</evidence>
<gene>
    <name evidence="9" type="ORF">HAQ05_02360</name>
</gene>
<dbReference type="Proteomes" id="UP000805841">
    <property type="component" value="Unassembled WGS sequence"/>
</dbReference>
<dbReference type="PROSITE" id="PS51257">
    <property type="entry name" value="PROKAR_LIPOPROTEIN"/>
    <property type="match status" value="1"/>
</dbReference>